<sequence>MGYFDRCWPDEGFTATFASYNPVNLHYHVVIDWDQRRTITVSTAEPVTEDWVFEILYTLLDTVPDDAGNANGFWHEINCAIHMPKYSNIVPFDRLVIDAVGSVDKIVGFTAPFIPGQTLRDNTEQVFKLKYLKQLLKTIDYLNHTLGIVHGNIRPGNMLIDPKTDNFLVLDFKMAGRLGWEGDAEHNLAFGYEPDRTDVKYAG</sequence>
<evidence type="ECO:0000313" key="2">
    <source>
        <dbReference type="EMBL" id="KAK3367581.1"/>
    </source>
</evidence>
<dbReference type="SUPFAM" id="SSF56112">
    <property type="entry name" value="Protein kinase-like (PK-like)"/>
    <property type="match status" value="1"/>
</dbReference>
<dbReference type="InterPro" id="IPR011009">
    <property type="entry name" value="Kinase-like_dom_sf"/>
</dbReference>
<keyword evidence="3" id="KW-1185">Reference proteome</keyword>
<organism evidence="2 3">
    <name type="scientific">Podospora didyma</name>
    <dbReference type="NCBI Taxonomy" id="330526"/>
    <lineage>
        <taxon>Eukaryota</taxon>
        <taxon>Fungi</taxon>
        <taxon>Dikarya</taxon>
        <taxon>Ascomycota</taxon>
        <taxon>Pezizomycotina</taxon>
        <taxon>Sordariomycetes</taxon>
        <taxon>Sordariomycetidae</taxon>
        <taxon>Sordariales</taxon>
        <taxon>Podosporaceae</taxon>
        <taxon>Podospora</taxon>
    </lineage>
</organism>
<accession>A0AAE0K055</accession>
<dbReference type="EMBL" id="JAULSW010000011">
    <property type="protein sequence ID" value="KAK3367581.1"/>
    <property type="molecule type" value="Genomic_DNA"/>
</dbReference>
<evidence type="ECO:0000313" key="3">
    <source>
        <dbReference type="Proteomes" id="UP001285441"/>
    </source>
</evidence>
<dbReference type="PROSITE" id="PS50011">
    <property type="entry name" value="PROTEIN_KINASE_DOM"/>
    <property type="match status" value="1"/>
</dbReference>
<dbReference type="Gene3D" id="1.10.510.10">
    <property type="entry name" value="Transferase(Phosphotransferase) domain 1"/>
    <property type="match status" value="1"/>
</dbReference>
<reference evidence="2" key="2">
    <citation type="submission" date="2023-06" db="EMBL/GenBank/DDBJ databases">
        <authorList>
            <consortium name="Lawrence Berkeley National Laboratory"/>
            <person name="Haridas S."/>
            <person name="Hensen N."/>
            <person name="Bonometti L."/>
            <person name="Westerberg I."/>
            <person name="Brannstrom I.O."/>
            <person name="Guillou S."/>
            <person name="Cros-Aarteil S."/>
            <person name="Calhoun S."/>
            <person name="Kuo A."/>
            <person name="Mondo S."/>
            <person name="Pangilinan J."/>
            <person name="Riley R."/>
            <person name="LaButti K."/>
            <person name="Andreopoulos B."/>
            <person name="Lipzen A."/>
            <person name="Chen C."/>
            <person name="Yanf M."/>
            <person name="Daum C."/>
            <person name="Ng V."/>
            <person name="Clum A."/>
            <person name="Steindorff A."/>
            <person name="Ohm R."/>
            <person name="Martin F."/>
            <person name="Silar P."/>
            <person name="Natvig D."/>
            <person name="Lalanne C."/>
            <person name="Gautier V."/>
            <person name="Ament-velasquez S.L."/>
            <person name="Kruys A."/>
            <person name="Hutchinson M.I."/>
            <person name="Powell A.J."/>
            <person name="Barry K."/>
            <person name="Miller A.N."/>
            <person name="Grigoriev I.V."/>
            <person name="Debuchy R."/>
            <person name="Gladieux P."/>
            <person name="Thoren M.H."/>
            <person name="Johannesson H."/>
        </authorList>
    </citation>
    <scope>NUCLEOTIDE SEQUENCE</scope>
    <source>
        <strain evidence="2">CBS 232.78</strain>
    </source>
</reference>
<comment type="caution">
    <text evidence="2">The sequence shown here is derived from an EMBL/GenBank/DDBJ whole genome shotgun (WGS) entry which is preliminary data.</text>
</comment>
<proteinExistence type="predicted"/>
<dbReference type="GO" id="GO:0004672">
    <property type="term" value="F:protein kinase activity"/>
    <property type="evidence" value="ECO:0007669"/>
    <property type="project" value="InterPro"/>
</dbReference>
<dbReference type="Proteomes" id="UP001285441">
    <property type="component" value="Unassembled WGS sequence"/>
</dbReference>
<protein>
    <recommendedName>
        <fullName evidence="1">Protein kinase domain-containing protein</fullName>
    </recommendedName>
</protein>
<dbReference type="GO" id="GO:0005524">
    <property type="term" value="F:ATP binding"/>
    <property type="evidence" value="ECO:0007669"/>
    <property type="project" value="InterPro"/>
</dbReference>
<feature type="domain" description="Protein kinase" evidence="1">
    <location>
        <begin position="1"/>
        <end position="203"/>
    </location>
</feature>
<name>A0AAE0K055_9PEZI</name>
<dbReference type="AlphaFoldDB" id="A0AAE0K055"/>
<dbReference type="InterPro" id="IPR000719">
    <property type="entry name" value="Prot_kinase_dom"/>
</dbReference>
<reference evidence="2" key="1">
    <citation type="journal article" date="2023" name="Mol. Phylogenet. Evol.">
        <title>Genome-scale phylogeny and comparative genomics of the fungal order Sordariales.</title>
        <authorList>
            <person name="Hensen N."/>
            <person name="Bonometti L."/>
            <person name="Westerberg I."/>
            <person name="Brannstrom I.O."/>
            <person name="Guillou S."/>
            <person name="Cros-Aarteil S."/>
            <person name="Calhoun S."/>
            <person name="Haridas S."/>
            <person name="Kuo A."/>
            <person name="Mondo S."/>
            <person name="Pangilinan J."/>
            <person name="Riley R."/>
            <person name="LaButti K."/>
            <person name="Andreopoulos B."/>
            <person name="Lipzen A."/>
            <person name="Chen C."/>
            <person name="Yan M."/>
            <person name="Daum C."/>
            <person name="Ng V."/>
            <person name="Clum A."/>
            <person name="Steindorff A."/>
            <person name="Ohm R.A."/>
            <person name="Martin F."/>
            <person name="Silar P."/>
            <person name="Natvig D.O."/>
            <person name="Lalanne C."/>
            <person name="Gautier V."/>
            <person name="Ament-Velasquez S.L."/>
            <person name="Kruys A."/>
            <person name="Hutchinson M.I."/>
            <person name="Powell A.J."/>
            <person name="Barry K."/>
            <person name="Miller A.N."/>
            <person name="Grigoriev I.V."/>
            <person name="Debuchy R."/>
            <person name="Gladieux P."/>
            <person name="Hiltunen Thoren M."/>
            <person name="Johannesson H."/>
        </authorList>
    </citation>
    <scope>NUCLEOTIDE SEQUENCE</scope>
    <source>
        <strain evidence="2">CBS 232.78</strain>
    </source>
</reference>
<gene>
    <name evidence="2" type="ORF">B0H63DRAFT_535597</name>
</gene>
<evidence type="ECO:0000259" key="1">
    <source>
        <dbReference type="PROSITE" id="PS50011"/>
    </source>
</evidence>